<protein>
    <submittedName>
        <fullName evidence="2">Uncharacterized protein</fullName>
    </submittedName>
</protein>
<evidence type="ECO:0000313" key="3">
    <source>
        <dbReference type="Proteomes" id="UP000437017"/>
    </source>
</evidence>
<sequence length="85" mass="8622">TGTAPAAAFPFNSPSLGPRASQGQGLGEAGSRDASRGCAEPQLPSRVDYPQATKQVLRKSPPCGSQGCRAALAAVSEGPLEVTRQ</sequence>
<dbReference type="AlphaFoldDB" id="A0A643BQ49"/>
<comment type="caution">
    <text evidence="2">The sequence shown here is derived from an EMBL/GenBank/DDBJ whole genome shotgun (WGS) entry which is preliminary data.</text>
</comment>
<accession>A0A643BQ49</accession>
<gene>
    <name evidence="2" type="ORF">E2I00_011613</name>
</gene>
<reference evidence="2 3" key="1">
    <citation type="journal article" date="2019" name="PLoS ONE">
        <title>Genomic analyses reveal an absence of contemporary introgressive admixture between fin whales and blue whales, despite known hybrids.</title>
        <authorList>
            <person name="Westbury M.V."/>
            <person name="Petersen B."/>
            <person name="Lorenzen E.D."/>
        </authorList>
    </citation>
    <scope>NUCLEOTIDE SEQUENCE [LARGE SCALE GENOMIC DNA]</scope>
    <source>
        <strain evidence="2">FinWhale-01</strain>
    </source>
</reference>
<dbReference type="EMBL" id="SGJD01005989">
    <property type="protein sequence ID" value="KAB0390089.1"/>
    <property type="molecule type" value="Genomic_DNA"/>
</dbReference>
<feature type="compositionally biased region" description="Low complexity" evidence="1">
    <location>
        <begin position="1"/>
        <end position="11"/>
    </location>
</feature>
<evidence type="ECO:0000313" key="2">
    <source>
        <dbReference type="EMBL" id="KAB0390089.1"/>
    </source>
</evidence>
<feature type="non-terminal residue" evidence="2">
    <location>
        <position position="1"/>
    </location>
</feature>
<organism evidence="2 3">
    <name type="scientific">Balaenoptera physalus</name>
    <name type="common">Fin whale</name>
    <name type="synonym">Balaena physalus</name>
    <dbReference type="NCBI Taxonomy" id="9770"/>
    <lineage>
        <taxon>Eukaryota</taxon>
        <taxon>Metazoa</taxon>
        <taxon>Chordata</taxon>
        <taxon>Craniata</taxon>
        <taxon>Vertebrata</taxon>
        <taxon>Euteleostomi</taxon>
        <taxon>Mammalia</taxon>
        <taxon>Eutheria</taxon>
        <taxon>Laurasiatheria</taxon>
        <taxon>Artiodactyla</taxon>
        <taxon>Whippomorpha</taxon>
        <taxon>Cetacea</taxon>
        <taxon>Mysticeti</taxon>
        <taxon>Balaenopteridae</taxon>
        <taxon>Balaenoptera</taxon>
    </lineage>
</organism>
<name>A0A643BQ49_BALPH</name>
<evidence type="ECO:0000256" key="1">
    <source>
        <dbReference type="SAM" id="MobiDB-lite"/>
    </source>
</evidence>
<feature type="non-terminal residue" evidence="2">
    <location>
        <position position="85"/>
    </location>
</feature>
<feature type="region of interest" description="Disordered" evidence="1">
    <location>
        <begin position="1"/>
        <end position="51"/>
    </location>
</feature>
<keyword evidence="3" id="KW-1185">Reference proteome</keyword>
<proteinExistence type="predicted"/>
<dbReference type="Proteomes" id="UP000437017">
    <property type="component" value="Unassembled WGS sequence"/>
</dbReference>